<dbReference type="eggNOG" id="COG0673">
    <property type="taxonomic scope" value="Bacteria"/>
</dbReference>
<dbReference type="PANTHER" id="PTHR22604">
    <property type="entry name" value="OXIDOREDUCTASES"/>
    <property type="match status" value="1"/>
</dbReference>
<keyword evidence="7" id="KW-1185">Reference proteome</keyword>
<dbReference type="InterPro" id="IPR050984">
    <property type="entry name" value="Gfo/Idh/MocA_domain"/>
</dbReference>
<dbReference type="Gene3D" id="3.40.50.720">
    <property type="entry name" value="NAD(P)-binding Rossmann-like Domain"/>
    <property type="match status" value="1"/>
</dbReference>
<dbReference type="KEGG" id="acm:AciX9_3412"/>
<dbReference type="InterPro" id="IPR055170">
    <property type="entry name" value="GFO_IDH_MocA-like_dom"/>
</dbReference>
<dbReference type="SUPFAM" id="SSF55347">
    <property type="entry name" value="Glyceraldehyde-3-phosphate dehydrogenase-like, C-terminal domain"/>
    <property type="match status" value="1"/>
</dbReference>
<dbReference type="GO" id="GO:0000166">
    <property type="term" value="F:nucleotide binding"/>
    <property type="evidence" value="ECO:0007669"/>
    <property type="project" value="InterPro"/>
</dbReference>
<evidence type="ECO:0000313" key="6">
    <source>
        <dbReference type="EMBL" id="ADW70418.1"/>
    </source>
</evidence>
<dbReference type="PANTHER" id="PTHR22604:SF105">
    <property type="entry name" value="TRANS-1,2-DIHYDROBENZENE-1,2-DIOL DEHYDROGENASE"/>
    <property type="match status" value="1"/>
</dbReference>
<evidence type="ECO:0000259" key="5">
    <source>
        <dbReference type="Pfam" id="PF22725"/>
    </source>
</evidence>
<dbReference type="SUPFAM" id="SSF51735">
    <property type="entry name" value="NAD(P)-binding Rossmann-fold domains"/>
    <property type="match status" value="1"/>
</dbReference>
<dbReference type="Proteomes" id="UP000000343">
    <property type="component" value="Chromosome"/>
</dbReference>
<evidence type="ECO:0000256" key="3">
    <source>
        <dbReference type="SAM" id="MobiDB-lite"/>
    </source>
</evidence>
<dbReference type="PaxDb" id="1198114-AciX9_3412"/>
<dbReference type="EMBL" id="CP002480">
    <property type="protein sequence ID" value="ADW70418.1"/>
    <property type="molecule type" value="Genomic_DNA"/>
</dbReference>
<dbReference type="Pfam" id="PF22725">
    <property type="entry name" value="GFO_IDH_MocA_C3"/>
    <property type="match status" value="1"/>
</dbReference>
<dbReference type="InterPro" id="IPR006311">
    <property type="entry name" value="TAT_signal"/>
</dbReference>
<feature type="region of interest" description="Disordered" evidence="3">
    <location>
        <begin position="402"/>
        <end position="424"/>
    </location>
</feature>
<dbReference type="Gene3D" id="3.30.360.10">
    <property type="entry name" value="Dihydrodipicolinate Reductase, domain 2"/>
    <property type="match status" value="1"/>
</dbReference>
<evidence type="ECO:0000256" key="2">
    <source>
        <dbReference type="ARBA" id="ARBA00023002"/>
    </source>
</evidence>
<organism evidence="7">
    <name type="scientific">Granulicella tundricola (strain ATCC BAA-1859 / DSM 23138 / MP5ACTX9)</name>
    <dbReference type="NCBI Taxonomy" id="1198114"/>
    <lineage>
        <taxon>Bacteria</taxon>
        <taxon>Pseudomonadati</taxon>
        <taxon>Acidobacteriota</taxon>
        <taxon>Terriglobia</taxon>
        <taxon>Terriglobales</taxon>
        <taxon>Acidobacteriaceae</taxon>
        <taxon>Granulicella</taxon>
    </lineage>
</organism>
<dbReference type="PRINTS" id="PR01775">
    <property type="entry name" value="GLFROXRDTASE"/>
</dbReference>
<dbReference type="Pfam" id="PF01408">
    <property type="entry name" value="GFO_IDH_MocA"/>
    <property type="match status" value="1"/>
</dbReference>
<dbReference type="InterPro" id="IPR008354">
    <property type="entry name" value="Glc-Fru_OxRdtase_bac"/>
</dbReference>
<dbReference type="InterPro" id="IPR000683">
    <property type="entry name" value="Gfo/Idh/MocA-like_OxRdtase_N"/>
</dbReference>
<name>E8X3B7_GRATM</name>
<sequence>MNSAALQPEAPLNRRDFLRSASALAASAGFAGTAIAQQPEKPNAQDKVELSQIHATTEQPEKIPGPFESRDHRTGFAIVGLGRLALGEILPAMGKSKYCKPTALVSGDRQKALKIAAQYGIKESSVYDYTTYDQLARNPDVQVIYIVLPNSMHADFTVRGARAGKHILCEKPMATTAKDCERMIAACEQAKVKLMIAYRSQYEPNDLALIKMIRAGKLGKLRQYIATNSQNQGDPTQWRQKKALAGGGCMPDVGVYCLNAARFLSDEEPYEVQATIVQPKDDPRFAEVEASCQVIAKFPSGFVATFNSSYNAHKSQFLRIEGVEAFAELNSAFAYHGIKLRYSKLIDGQEIMHEPSIEEKDQFAEEMDHMALCVQKNLKPHTPGEEGLQDQRITDAIYESARTGKAVKLSPPHAPTRSPDPVEA</sequence>
<evidence type="ECO:0000313" key="7">
    <source>
        <dbReference type="Proteomes" id="UP000000343"/>
    </source>
</evidence>
<dbReference type="OrthoDB" id="9815825at2"/>
<comment type="similarity">
    <text evidence="1">Belongs to the Gfo/Idh/MocA family.</text>
</comment>
<dbReference type="InterPro" id="IPR036291">
    <property type="entry name" value="NAD(P)-bd_dom_sf"/>
</dbReference>
<dbReference type="RefSeq" id="WP_013581730.1">
    <property type="nucleotide sequence ID" value="NC_015064.1"/>
</dbReference>
<dbReference type="AlphaFoldDB" id="E8X3B7"/>
<dbReference type="STRING" id="1198114.AciX9_3412"/>
<dbReference type="HOGENOM" id="CLU_023194_5_1_0"/>
<accession>E8X3B7</accession>
<dbReference type="GO" id="GO:0016491">
    <property type="term" value="F:oxidoreductase activity"/>
    <property type="evidence" value="ECO:0007669"/>
    <property type="project" value="UniProtKB-KW"/>
</dbReference>
<feature type="domain" description="Gfo/Idh/MocA-like oxidoreductase N-terminal" evidence="4">
    <location>
        <begin position="76"/>
        <end position="198"/>
    </location>
</feature>
<dbReference type="PROSITE" id="PS51318">
    <property type="entry name" value="TAT"/>
    <property type="match status" value="1"/>
</dbReference>
<feature type="domain" description="GFO/IDH/MocA-like oxidoreductase" evidence="5">
    <location>
        <begin position="209"/>
        <end position="322"/>
    </location>
</feature>
<evidence type="ECO:0000256" key="1">
    <source>
        <dbReference type="ARBA" id="ARBA00010928"/>
    </source>
</evidence>
<keyword evidence="2" id="KW-0560">Oxidoreductase</keyword>
<proteinExistence type="inferred from homology"/>
<gene>
    <name evidence="6" type="ordered locus">AciX9_3412</name>
</gene>
<reference evidence="7" key="1">
    <citation type="submission" date="2011-01" db="EMBL/GenBank/DDBJ databases">
        <title>Complete sequence of chromosome of Acidobacterium sp. MP5ACTX9.</title>
        <authorList>
            <consortium name="US DOE Joint Genome Institute"/>
            <person name="Lucas S."/>
            <person name="Copeland A."/>
            <person name="Lapidus A."/>
            <person name="Cheng J.-F."/>
            <person name="Goodwin L."/>
            <person name="Pitluck S."/>
            <person name="Teshima H."/>
            <person name="Detter J.C."/>
            <person name="Han C."/>
            <person name="Tapia R."/>
            <person name="Land M."/>
            <person name="Hauser L."/>
            <person name="Kyrpides N."/>
            <person name="Ivanova N."/>
            <person name="Ovchinnikova G."/>
            <person name="Pagani I."/>
            <person name="Rawat S.R."/>
            <person name="Mannisto M."/>
            <person name="Haggblom M.M."/>
            <person name="Woyke T."/>
        </authorList>
    </citation>
    <scope>NUCLEOTIDE SEQUENCE [LARGE SCALE GENOMIC DNA]</scope>
    <source>
        <strain evidence="7">MP5ACTX9</strain>
    </source>
</reference>
<protein>
    <submittedName>
        <fullName evidence="6">Oxidoreductase domain protein</fullName>
    </submittedName>
</protein>
<evidence type="ECO:0000259" key="4">
    <source>
        <dbReference type="Pfam" id="PF01408"/>
    </source>
</evidence>